<evidence type="ECO:0000259" key="6">
    <source>
        <dbReference type="PROSITE" id="PS50103"/>
    </source>
</evidence>
<evidence type="ECO:0000256" key="4">
    <source>
        <dbReference type="PROSITE-ProRule" id="PRU00723"/>
    </source>
</evidence>
<dbReference type="Pfam" id="PF18044">
    <property type="entry name" value="zf-CCCH_4"/>
    <property type="match status" value="1"/>
</dbReference>
<dbReference type="InterPro" id="IPR041367">
    <property type="entry name" value="Znf-CCCH_4"/>
</dbReference>
<proteinExistence type="predicted"/>
<dbReference type="SUPFAM" id="SSF90229">
    <property type="entry name" value="CCCH zinc finger"/>
    <property type="match status" value="1"/>
</dbReference>
<feature type="zinc finger region" description="C3H1-type" evidence="4">
    <location>
        <begin position="159"/>
        <end position="187"/>
    </location>
</feature>
<evidence type="ECO:0000256" key="1">
    <source>
        <dbReference type="ARBA" id="ARBA00022723"/>
    </source>
</evidence>
<protein>
    <recommendedName>
        <fullName evidence="6">C3H1-type domain-containing protein</fullName>
    </recommendedName>
</protein>
<feature type="compositionally biased region" description="Basic residues" evidence="5">
    <location>
        <begin position="143"/>
        <end position="158"/>
    </location>
</feature>
<evidence type="ECO:0000313" key="7">
    <source>
        <dbReference type="EMBL" id="KAH7272800.1"/>
    </source>
</evidence>
<keyword evidence="1 4" id="KW-0479">Metal-binding</keyword>
<dbReference type="InterPro" id="IPR036855">
    <property type="entry name" value="Znf_CCCH_sf"/>
</dbReference>
<dbReference type="PANTHER" id="PTHR38846:SF1">
    <property type="entry name" value="C3H1-TYPE DOMAIN-CONTAINING PROTEIN"/>
    <property type="match status" value="1"/>
</dbReference>
<sequence length="386" mass="42439">MAVPNPNVGGDHHGDDDLDDAPQSYRPDTSSPDEIPLDHPAWRVKPVKVATFAGTLTTLLTSLGFTVTSPTQPSSSRRPRNLATVADPEEQPASLQVSRLSLLNSALGVPEHPAEDGTQPDVAPLGEVQASAADASNGEASKTKRKSKKKNAGKKKKQGQGQTVCRLFQESGQCRYGDNCRFSHLLPDTLPPPDGTVDPDPPKKEDNSSEKEDSSKKEEDSPIDLFFAKYSEFDYMRDKPLWDEFVRMGQHFKWQGPKKAQVKNDFRDALVEEFNYVYGTDESSLESWGKLCQAMGLCAPKTLKEAHKIVRGAHVNLIALVQSPRTGEPVEVFKSVQDLRQFTAKAKWTFPQEHTQAGGLLKMLLRKMGGQSHGHGSRGKKKAVAK</sequence>
<name>A0A9P9RCA4_FUSSL</name>
<feature type="region of interest" description="Disordered" evidence="5">
    <location>
        <begin position="185"/>
        <end position="220"/>
    </location>
</feature>
<evidence type="ECO:0000256" key="3">
    <source>
        <dbReference type="ARBA" id="ARBA00022833"/>
    </source>
</evidence>
<organism evidence="7 8">
    <name type="scientific">Fusarium solani</name>
    <name type="common">Filamentous fungus</name>
    <dbReference type="NCBI Taxonomy" id="169388"/>
    <lineage>
        <taxon>Eukaryota</taxon>
        <taxon>Fungi</taxon>
        <taxon>Dikarya</taxon>
        <taxon>Ascomycota</taxon>
        <taxon>Pezizomycotina</taxon>
        <taxon>Sordariomycetes</taxon>
        <taxon>Hypocreomycetidae</taxon>
        <taxon>Hypocreales</taxon>
        <taxon>Nectriaceae</taxon>
        <taxon>Fusarium</taxon>
        <taxon>Fusarium solani species complex</taxon>
    </lineage>
</organism>
<keyword evidence="3 4" id="KW-0862">Zinc</keyword>
<feature type="compositionally biased region" description="Basic and acidic residues" evidence="5">
    <location>
        <begin position="200"/>
        <end position="220"/>
    </location>
</feature>
<dbReference type="AlphaFoldDB" id="A0A9P9RCA4"/>
<dbReference type="InterPro" id="IPR000571">
    <property type="entry name" value="Znf_CCCH"/>
</dbReference>
<dbReference type="EMBL" id="JAGTJS010000003">
    <property type="protein sequence ID" value="KAH7272800.1"/>
    <property type="molecule type" value="Genomic_DNA"/>
</dbReference>
<evidence type="ECO:0000256" key="2">
    <source>
        <dbReference type="ARBA" id="ARBA00022771"/>
    </source>
</evidence>
<gene>
    <name evidence="7" type="ORF">B0J15DRAFT_573644</name>
</gene>
<feature type="region of interest" description="Disordered" evidence="5">
    <location>
        <begin position="107"/>
        <end position="162"/>
    </location>
</feature>
<comment type="caution">
    <text evidence="7">The sequence shown here is derived from an EMBL/GenBank/DDBJ whole genome shotgun (WGS) entry which is preliminary data.</text>
</comment>
<accession>A0A9P9RCA4</accession>
<feature type="compositionally biased region" description="Low complexity" evidence="5">
    <location>
        <begin position="62"/>
        <end position="76"/>
    </location>
</feature>
<dbReference type="PANTHER" id="PTHR38846">
    <property type="entry name" value="C3H1-TYPE DOMAIN-CONTAINING PROTEIN"/>
    <property type="match status" value="1"/>
</dbReference>
<dbReference type="OrthoDB" id="6105938at2759"/>
<keyword evidence="2 4" id="KW-0863">Zinc-finger</keyword>
<dbReference type="PROSITE" id="PS50103">
    <property type="entry name" value="ZF_C3H1"/>
    <property type="match status" value="1"/>
</dbReference>
<feature type="region of interest" description="Disordered" evidence="5">
    <location>
        <begin position="1"/>
        <end position="41"/>
    </location>
</feature>
<dbReference type="Proteomes" id="UP000736672">
    <property type="component" value="Unassembled WGS sequence"/>
</dbReference>
<feature type="region of interest" description="Disordered" evidence="5">
    <location>
        <begin position="62"/>
        <end position="95"/>
    </location>
</feature>
<evidence type="ECO:0000313" key="8">
    <source>
        <dbReference type="Proteomes" id="UP000736672"/>
    </source>
</evidence>
<dbReference type="GO" id="GO:0008270">
    <property type="term" value="F:zinc ion binding"/>
    <property type="evidence" value="ECO:0007669"/>
    <property type="project" value="UniProtKB-KW"/>
</dbReference>
<evidence type="ECO:0000256" key="5">
    <source>
        <dbReference type="SAM" id="MobiDB-lite"/>
    </source>
</evidence>
<dbReference type="Gene3D" id="4.10.1000.10">
    <property type="entry name" value="Zinc finger, CCCH-type"/>
    <property type="match status" value="1"/>
</dbReference>
<feature type="domain" description="C3H1-type" evidence="6">
    <location>
        <begin position="159"/>
        <end position="187"/>
    </location>
</feature>
<reference evidence="7" key="1">
    <citation type="journal article" date="2021" name="Nat. Commun.">
        <title>Genetic determinants of endophytism in the Arabidopsis root mycobiome.</title>
        <authorList>
            <person name="Mesny F."/>
            <person name="Miyauchi S."/>
            <person name="Thiergart T."/>
            <person name="Pickel B."/>
            <person name="Atanasova L."/>
            <person name="Karlsson M."/>
            <person name="Huettel B."/>
            <person name="Barry K.W."/>
            <person name="Haridas S."/>
            <person name="Chen C."/>
            <person name="Bauer D."/>
            <person name="Andreopoulos W."/>
            <person name="Pangilinan J."/>
            <person name="LaButti K."/>
            <person name="Riley R."/>
            <person name="Lipzen A."/>
            <person name="Clum A."/>
            <person name="Drula E."/>
            <person name="Henrissat B."/>
            <person name="Kohler A."/>
            <person name="Grigoriev I.V."/>
            <person name="Martin F.M."/>
            <person name="Hacquard S."/>
        </authorList>
    </citation>
    <scope>NUCLEOTIDE SEQUENCE</scope>
    <source>
        <strain evidence="7">FSSC 5 MPI-SDFR-AT-0091</strain>
    </source>
</reference>
<dbReference type="SMART" id="SM00356">
    <property type="entry name" value="ZnF_C3H1"/>
    <property type="match status" value="1"/>
</dbReference>
<keyword evidence="8" id="KW-1185">Reference proteome</keyword>